<evidence type="ECO:0000256" key="6">
    <source>
        <dbReference type="ARBA" id="ARBA00023235"/>
    </source>
</evidence>
<evidence type="ECO:0000256" key="7">
    <source>
        <dbReference type="RuleBase" id="RU004326"/>
    </source>
</evidence>
<dbReference type="CDD" id="cd05799">
    <property type="entry name" value="PGM2"/>
    <property type="match status" value="1"/>
</dbReference>
<evidence type="ECO:0000256" key="3">
    <source>
        <dbReference type="ARBA" id="ARBA00022553"/>
    </source>
</evidence>
<dbReference type="PANTHER" id="PTHR45745:SF1">
    <property type="entry name" value="PHOSPHOGLUCOMUTASE 2B-RELATED"/>
    <property type="match status" value="1"/>
</dbReference>
<dbReference type="EMBL" id="CP012159">
    <property type="protein sequence ID" value="AKT38929.1"/>
    <property type="molecule type" value="Genomic_DNA"/>
</dbReference>
<keyword evidence="3" id="KW-0597">Phosphoprotein</keyword>
<keyword evidence="6 11" id="KW-0413">Isomerase</keyword>
<dbReference type="GO" id="GO:0000287">
    <property type="term" value="F:magnesium ion binding"/>
    <property type="evidence" value="ECO:0007669"/>
    <property type="project" value="InterPro"/>
</dbReference>
<dbReference type="SUPFAM" id="SSF53738">
    <property type="entry name" value="Phosphoglucomutase, first 3 domains"/>
    <property type="match status" value="3"/>
</dbReference>
<organism evidence="11 12">
    <name type="scientific">Chondromyces crocatus</name>
    <dbReference type="NCBI Taxonomy" id="52"/>
    <lineage>
        <taxon>Bacteria</taxon>
        <taxon>Pseudomonadati</taxon>
        <taxon>Myxococcota</taxon>
        <taxon>Polyangia</taxon>
        <taxon>Polyangiales</taxon>
        <taxon>Polyangiaceae</taxon>
        <taxon>Chondromyces</taxon>
    </lineage>
</organism>
<evidence type="ECO:0000259" key="9">
    <source>
        <dbReference type="Pfam" id="PF02879"/>
    </source>
</evidence>
<keyword evidence="5 7" id="KW-0460">Magnesium</keyword>
<comment type="cofactor">
    <cofactor evidence="1">
        <name>Mg(2+)</name>
        <dbReference type="ChEBI" id="CHEBI:18420"/>
    </cofactor>
</comment>
<dbReference type="PROSITE" id="PS00710">
    <property type="entry name" value="PGM_PMM"/>
    <property type="match status" value="1"/>
</dbReference>
<dbReference type="Proteomes" id="UP000067626">
    <property type="component" value="Chromosome"/>
</dbReference>
<feature type="domain" description="Alpha-D-phosphohexomutase alpha/beta/alpha" evidence="9">
    <location>
        <begin position="221"/>
        <end position="321"/>
    </location>
</feature>
<reference evidence="11 12" key="1">
    <citation type="submission" date="2015-07" db="EMBL/GenBank/DDBJ databases">
        <title>Genome analysis of myxobacterium Chondromyces crocatus Cm c5 reveals a high potential for natural compound synthesis and the genetic basis for the loss of fruiting body formation.</title>
        <authorList>
            <person name="Zaburannyi N."/>
            <person name="Bunk B."/>
            <person name="Maier J."/>
            <person name="Overmann J."/>
            <person name="Mueller R."/>
        </authorList>
    </citation>
    <scope>NUCLEOTIDE SEQUENCE [LARGE SCALE GENOMIC DNA]</scope>
    <source>
        <strain evidence="11 12">Cm c5</strain>
    </source>
</reference>
<dbReference type="Pfam" id="PF02879">
    <property type="entry name" value="PGM_PMM_II"/>
    <property type="match status" value="1"/>
</dbReference>
<evidence type="ECO:0000256" key="4">
    <source>
        <dbReference type="ARBA" id="ARBA00022723"/>
    </source>
</evidence>
<dbReference type="KEGG" id="ccro:CMC5_030760"/>
<accession>A0A0K1EDK0</accession>
<evidence type="ECO:0000313" key="12">
    <source>
        <dbReference type="Proteomes" id="UP000067626"/>
    </source>
</evidence>
<protein>
    <submittedName>
        <fullName evidence="11">Phosphoglucomutase</fullName>
        <ecNumber evidence="11">5.4.2.2</ecNumber>
    </submittedName>
</protein>
<evidence type="ECO:0000259" key="10">
    <source>
        <dbReference type="Pfam" id="PF02880"/>
    </source>
</evidence>
<dbReference type="EC" id="5.4.2.2" evidence="11"/>
<sequence length="588" mass="62833">MNHDPLLEPAERWLAHDPDPATRGELQRLVEAARAGDAAARTELNERFSGPLEFGTAGLRGLLGAGESRMNRAVARRTTAGLAAYLLDLLGNEARNRGVVVGYDARRLSRELAEDTAGVLAAAGIPAHLATAPCPTPITAFAVKHLGAAAGVMVTASHNPPAYNGYKVYWGNGAQIIPPHDTGIAAAIHAAPHADEIPCPDLDEARQRGLLHDLPANLERAYLDAIRALSARADGDRAIPIVYTPLHGVGDRLVHQALAEAGFTRVTSVPEQAQPDGAFPTVSFPNPEEKGALDLALALAQRENAALLIASDPDVDRLAAAVQRPDGTYQQLTGNQLGALLGHYLLTEGVKEGDRLVIATCVSSPLLGTIARALGVRYEETLTGFKWIANRAMDLERETGTRFVFGYEEALGYCPGTVVRDKDGISAALLLAELAAARRAEGLTLLDELDRLARTYGLFLSTQRSFTFPGTEGMAIIDAAMDRLRRKPPRVIADLDVTARIDIAQGTRVQQNGTTMKLSLPSSNVLIYELEDGSRVIARPSGTEPKIKFYLDVRELVAEGEPLAETEERARAKLEALGTAFCGLAGMG</sequence>
<dbReference type="OrthoDB" id="9806956at2"/>
<dbReference type="PANTHER" id="PTHR45745">
    <property type="entry name" value="PHOSPHOMANNOMUTASE 45A"/>
    <property type="match status" value="1"/>
</dbReference>
<dbReference type="Pfam" id="PF02878">
    <property type="entry name" value="PGM_PMM_I"/>
    <property type="match status" value="1"/>
</dbReference>
<dbReference type="InterPro" id="IPR036900">
    <property type="entry name" value="A-D-PHexomutase_C_sf"/>
</dbReference>
<evidence type="ECO:0000256" key="5">
    <source>
        <dbReference type="ARBA" id="ARBA00022842"/>
    </source>
</evidence>
<evidence type="ECO:0000256" key="2">
    <source>
        <dbReference type="ARBA" id="ARBA00010231"/>
    </source>
</evidence>
<dbReference type="GO" id="GO:0006166">
    <property type="term" value="P:purine ribonucleoside salvage"/>
    <property type="evidence" value="ECO:0007669"/>
    <property type="project" value="TreeGrafter"/>
</dbReference>
<dbReference type="GO" id="GO:0008973">
    <property type="term" value="F:phosphopentomutase activity"/>
    <property type="evidence" value="ECO:0007669"/>
    <property type="project" value="TreeGrafter"/>
</dbReference>
<dbReference type="Gene3D" id="3.30.310.50">
    <property type="entry name" value="Alpha-D-phosphohexomutase, C-terminal domain"/>
    <property type="match status" value="1"/>
</dbReference>
<feature type="domain" description="Alpha-D-phosphohexomutase alpha/beta/alpha" evidence="10">
    <location>
        <begin position="334"/>
        <end position="441"/>
    </location>
</feature>
<dbReference type="InterPro" id="IPR005845">
    <property type="entry name" value="A-D-PHexomutase_a/b/a-II"/>
</dbReference>
<keyword evidence="4 7" id="KW-0479">Metal-binding</keyword>
<dbReference type="InterPro" id="IPR005846">
    <property type="entry name" value="A-D-PHexomutase_a/b/a-III"/>
</dbReference>
<keyword evidence="12" id="KW-1185">Reference proteome</keyword>
<dbReference type="InterPro" id="IPR005844">
    <property type="entry name" value="A-D-PHexomutase_a/b/a-I"/>
</dbReference>
<name>A0A0K1EDK0_CHOCO</name>
<evidence type="ECO:0000259" key="8">
    <source>
        <dbReference type="Pfam" id="PF02878"/>
    </source>
</evidence>
<evidence type="ECO:0000256" key="1">
    <source>
        <dbReference type="ARBA" id="ARBA00001946"/>
    </source>
</evidence>
<dbReference type="STRING" id="52.CMC5_030760"/>
<dbReference type="SUPFAM" id="SSF55957">
    <property type="entry name" value="Phosphoglucomutase, C-terminal domain"/>
    <property type="match status" value="1"/>
</dbReference>
<dbReference type="RefSeq" id="WP_050431098.1">
    <property type="nucleotide sequence ID" value="NZ_CP012159.1"/>
</dbReference>
<evidence type="ECO:0000313" key="11">
    <source>
        <dbReference type="EMBL" id="AKT38929.1"/>
    </source>
</evidence>
<dbReference type="Gene3D" id="3.40.120.10">
    <property type="entry name" value="Alpha-D-Glucose-1,6-Bisphosphate, subunit A, domain 3"/>
    <property type="match status" value="3"/>
</dbReference>
<gene>
    <name evidence="11" type="primary">pgm</name>
    <name evidence="11" type="ORF">CMC5_030760</name>
</gene>
<dbReference type="Pfam" id="PF02880">
    <property type="entry name" value="PGM_PMM_III"/>
    <property type="match status" value="1"/>
</dbReference>
<feature type="domain" description="Alpha-D-phosphohexomutase alpha/beta/alpha" evidence="8">
    <location>
        <begin position="53"/>
        <end position="190"/>
    </location>
</feature>
<dbReference type="InterPro" id="IPR016066">
    <property type="entry name" value="A-D-PHexomutase_CS"/>
</dbReference>
<comment type="similarity">
    <text evidence="2 7">Belongs to the phosphohexose mutase family.</text>
</comment>
<dbReference type="GO" id="GO:0005975">
    <property type="term" value="P:carbohydrate metabolic process"/>
    <property type="evidence" value="ECO:0007669"/>
    <property type="project" value="InterPro"/>
</dbReference>
<dbReference type="AlphaFoldDB" id="A0A0K1EDK0"/>
<proteinExistence type="inferred from homology"/>
<dbReference type="InterPro" id="IPR016055">
    <property type="entry name" value="A-D-PHexomutase_a/b/a-I/II/III"/>
</dbReference>
<dbReference type="GO" id="GO:0004614">
    <property type="term" value="F:phosphoglucomutase activity"/>
    <property type="evidence" value="ECO:0007669"/>
    <property type="project" value="UniProtKB-EC"/>
</dbReference>